<evidence type="ECO:0000313" key="2">
    <source>
        <dbReference type="Proteomes" id="UP000193240"/>
    </source>
</evidence>
<accession>A0A1Y2LXY1</accession>
<protein>
    <submittedName>
        <fullName evidence="1">Uncharacterized protein</fullName>
    </submittedName>
</protein>
<keyword evidence="2" id="KW-1185">Reference proteome</keyword>
<organism evidence="1 2">
    <name type="scientific">Epicoccum nigrum</name>
    <name type="common">Soil fungus</name>
    <name type="synonym">Epicoccum purpurascens</name>
    <dbReference type="NCBI Taxonomy" id="105696"/>
    <lineage>
        <taxon>Eukaryota</taxon>
        <taxon>Fungi</taxon>
        <taxon>Dikarya</taxon>
        <taxon>Ascomycota</taxon>
        <taxon>Pezizomycotina</taxon>
        <taxon>Dothideomycetes</taxon>
        <taxon>Pleosporomycetidae</taxon>
        <taxon>Pleosporales</taxon>
        <taxon>Pleosporineae</taxon>
        <taxon>Didymellaceae</taxon>
        <taxon>Epicoccum</taxon>
    </lineage>
</organism>
<reference evidence="1 2" key="1">
    <citation type="journal article" date="2017" name="Genome Announc.">
        <title>Genome sequence of the saprophytic ascomycete Epicoccum nigrum ICMP 19927 strain isolated from New Zealand.</title>
        <authorList>
            <person name="Fokin M."/>
            <person name="Fleetwood D."/>
            <person name="Weir B.S."/>
            <person name="Villas-Boas S.G."/>
        </authorList>
    </citation>
    <scope>NUCLEOTIDE SEQUENCE [LARGE SCALE GENOMIC DNA]</scope>
    <source>
        <strain evidence="1 2">ICMP 19927</strain>
    </source>
</reference>
<sequence>MWVSGDWRAGKLESWSAFCGGARGNGAYDATNINQQRPSHYQEIYIVVLLGYLGPPQYRFPWLDASRHVVGSVVHLVTTRTTSIACLDLVINVWNSPSSTNHLVSFRMIYPRR</sequence>
<dbReference type="InParanoid" id="A0A1Y2LXY1"/>
<dbReference type="Proteomes" id="UP000193240">
    <property type="component" value="Unassembled WGS sequence"/>
</dbReference>
<proteinExistence type="predicted"/>
<dbReference type="AlphaFoldDB" id="A0A1Y2LXY1"/>
<gene>
    <name evidence="1" type="ORF">B5807_06755</name>
</gene>
<evidence type="ECO:0000313" key="1">
    <source>
        <dbReference type="EMBL" id="OSS48764.1"/>
    </source>
</evidence>
<name>A0A1Y2LXY1_EPING</name>
<dbReference type="EMBL" id="KZ107845">
    <property type="protein sequence ID" value="OSS48764.1"/>
    <property type="molecule type" value="Genomic_DNA"/>
</dbReference>